<dbReference type="GO" id="GO:0019171">
    <property type="term" value="F:(3R)-hydroxyacyl-[acyl-carrier-protein] dehydratase activity"/>
    <property type="evidence" value="ECO:0007669"/>
    <property type="project" value="TreeGrafter"/>
</dbReference>
<reference evidence="1 2" key="1">
    <citation type="submission" date="2020-03" db="EMBL/GenBank/DDBJ databases">
        <title>Leucobacter sp. nov., isolated from beetles.</title>
        <authorList>
            <person name="Hyun D.-W."/>
            <person name="Bae J.-W."/>
        </authorList>
    </citation>
    <scope>NUCLEOTIDE SEQUENCE [LARGE SCALE GENOMIC DNA]</scope>
    <source>
        <strain evidence="1 2">HDW9B</strain>
    </source>
</reference>
<keyword evidence="2" id="KW-1185">Reference proteome</keyword>
<dbReference type="InterPro" id="IPR029069">
    <property type="entry name" value="HotDog_dom_sf"/>
</dbReference>
<dbReference type="PANTHER" id="PTHR28152">
    <property type="entry name" value="HYDROXYACYL-THIOESTER DEHYDRATASE TYPE 2, MITOCHONDRIAL"/>
    <property type="match status" value="1"/>
</dbReference>
<name>A0A6G8FKL6_9MICO</name>
<dbReference type="AlphaFoldDB" id="A0A6G8FKL6"/>
<dbReference type="SUPFAM" id="SSF54637">
    <property type="entry name" value="Thioesterase/thiol ester dehydrase-isomerase"/>
    <property type="match status" value="1"/>
</dbReference>
<dbReference type="InterPro" id="IPR052741">
    <property type="entry name" value="Mitochondrial_HTD2"/>
</dbReference>
<evidence type="ECO:0000313" key="2">
    <source>
        <dbReference type="Proteomes" id="UP000501387"/>
    </source>
</evidence>
<dbReference type="RefSeq" id="WP_166324883.1">
    <property type="nucleotide sequence ID" value="NZ_CP049934.1"/>
</dbReference>
<accession>A0A6G8FKL6</accession>
<dbReference type="Gene3D" id="3.10.129.10">
    <property type="entry name" value="Hotdog Thioesterase"/>
    <property type="match status" value="1"/>
</dbReference>
<sequence length="199" mass="21871">MGEHLTRTTTIEAIVPKKNNMGAHCFVRLRHEVQTPRDLALVERQTLLYREPAILSPLATRKAPRPDGPAPEGWDWVRSTSADEVTLFRYSALTFDTSRIHYDLRYATREEGYPGLVVHGPLLATFLLSALLQELPGATITRFRFLARAPLFANETAHLCGRVAEQNPDVHSNTGGPRIELAAIAPNGAVAIAALAELG</sequence>
<dbReference type="KEGG" id="lins:G7067_12365"/>
<proteinExistence type="predicted"/>
<gene>
    <name evidence="1" type="ORF">G7067_12365</name>
</gene>
<dbReference type="EMBL" id="CP049934">
    <property type="protein sequence ID" value="QIM17020.1"/>
    <property type="molecule type" value="Genomic_DNA"/>
</dbReference>
<organism evidence="1 2">
    <name type="scientific">Leucobacter insecticola</name>
    <dbReference type="NCBI Taxonomy" id="2714934"/>
    <lineage>
        <taxon>Bacteria</taxon>
        <taxon>Bacillati</taxon>
        <taxon>Actinomycetota</taxon>
        <taxon>Actinomycetes</taxon>
        <taxon>Micrococcales</taxon>
        <taxon>Microbacteriaceae</taxon>
        <taxon>Leucobacter</taxon>
    </lineage>
</organism>
<evidence type="ECO:0000313" key="1">
    <source>
        <dbReference type="EMBL" id="QIM17020.1"/>
    </source>
</evidence>
<protein>
    <submittedName>
        <fullName evidence="1">Uncharacterized protein</fullName>
    </submittedName>
</protein>
<dbReference type="Proteomes" id="UP000501387">
    <property type="component" value="Chromosome"/>
</dbReference>
<dbReference type="PANTHER" id="PTHR28152:SF1">
    <property type="entry name" value="HYDROXYACYL-THIOESTER DEHYDRATASE TYPE 2, MITOCHONDRIAL"/>
    <property type="match status" value="1"/>
</dbReference>